<protein>
    <submittedName>
        <fullName evidence="3">Isoamylase early set domain-containing protein</fullName>
    </submittedName>
</protein>
<dbReference type="InterPro" id="IPR013783">
    <property type="entry name" value="Ig-like_fold"/>
</dbReference>
<proteinExistence type="inferred from homology"/>
<accession>A0ABT8LFA8</accession>
<dbReference type="InterPro" id="IPR050827">
    <property type="entry name" value="CRP1_MDG1_kinase"/>
</dbReference>
<dbReference type="PANTHER" id="PTHR10343:SF84">
    <property type="entry name" value="5'-AMP-ACTIVATED PROTEIN KINASE SUBUNIT BETA-1"/>
    <property type="match status" value="1"/>
</dbReference>
<dbReference type="Gene3D" id="2.60.40.10">
    <property type="entry name" value="Immunoglobulins"/>
    <property type="match status" value="1"/>
</dbReference>
<name>A0ABT8LFA8_9BACT</name>
<evidence type="ECO:0000256" key="1">
    <source>
        <dbReference type="ARBA" id="ARBA00010926"/>
    </source>
</evidence>
<dbReference type="InterPro" id="IPR032640">
    <property type="entry name" value="AMPK1_CBM"/>
</dbReference>
<dbReference type="InterPro" id="IPR002044">
    <property type="entry name" value="CBM20"/>
</dbReference>
<reference evidence="3" key="1">
    <citation type="submission" date="2023-06" db="EMBL/GenBank/DDBJ databases">
        <title>Genomic of Agaribacillus aureum.</title>
        <authorList>
            <person name="Wang G."/>
        </authorList>
    </citation>
    <scope>NUCLEOTIDE SEQUENCE</scope>
    <source>
        <strain evidence="3">BMA12</strain>
    </source>
</reference>
<dbReference type="RefSeq" id="WP_346761794.1">
    <property type="nucleotide sequence ID" value="NZ_JAUJEB010000009.1"/>
</dbReference>
<dbReference type="InterPro" id="IPR014756">
    <property type="entry name" value="Ig_E-set"/>
</dbReference>
<keyword evidence="4" id="KW-1185">Reference proteome</keyword>
<evidence type="ECO:0000313" key="4">
    <source>
        <dbReference type="Proteomes" id="UP001172083"/>
    </source>
</evidence>
<comment type="caution">
    <text evidence="3">The sequence shown here is derived from an EMBL/GenBank/DDBJ whole genome shotgun (WGS) entry which is preliminary data.</text>
</comment>
<dbReference type="PANTHER" id="PTHR10343">
    <property type="entry name" value="5'-AMP-ACTIVATED PROTEIN KINASE , BETA SUBUNIT"/>
    <property type="match status" value="1"/>
</dbReference>
<dbReference type="Pfam" id="PF16561">
    <property type="entry name" value="AMPK1_CBM"/>
    <property type="match status" value="1"/>
</dbReference>
<dbReference type="SUPFAM" id="SSF81296">
    <property type="entry name" value="E set domains"/>
    <property type="match status" value="1"/>
</dbReference>
<dbReference type="EMBL" id="JAUJEB010000009">
    <property type="protein sequence ID" value="MDN5216457.1"/>
    <property type="molecule type" value="Genomic_DNA"/>
</dbReference>
<dbReference type="CDD" id="cd07184">
    <property type="entry name" value="E_set_Isoamylase_like_N"/>
    <property type="match status" value="1"/>
</dbReference>
<dbReference type="Proteomes" id="UP001172083">
    <property type="component" value="Unassembled WGS sequence"/>
</dbReference>
<organism evidence="3 4">
    <name type="scientific">Agaribacillus aureus</name>
    <dbReference type="NCBI Taxonomy" id="3051825"/>
    <lineage>
        <taxon>Bacteria</taxon>
        <taxon>Pseudomonadati</taxon>
        <taxon>Bacteroidota</taxon>
        <taxon>Cytophagia</taxon>
        <taxon>Cytophagales</taxon>
        <taxon>Splendidivirgaceae</taxon>
        <taxon>Agaribacillus</taxon>
    </lineage>
</organism>
<gene>
    <name evidence="3" type="ORF">QQ020_30595</name>
</gene>
<comment type="similarity">
    <text evidence="1">Belongs to the 5'-AMP-activated protein kinase beta subunit family.</text>
</comment>
<feature type="domain" description="CBM20" evidence="2">
    <location>
        <begin position="8"/>
        <end position="101"/>
    </location>
</feature>
<sequence>MSLKKQYLKSKPLCKVTFSLPKEAASSAKKVAVVGEFNDWNSKALPMKKLKDGSFKITQDLSVGQEYQFKYLIDGKTWENDWSADKYVSNEFTTENSVVVL</sequence>
<evidence type="ECO:0000313" key="3">
    <source>
        <dbReference type="EMBL" id="MDN5216457.1"/>
    </source>
</evidence>
<dbReference type="PROSITE" id="PS51166">
    <property type="entry name" value="CBM20"/>
    <property type="match status" value="1"/>
</dbReference>
<evidence type="ECO:0000259" key="2">
    <source>
        <dbReference type="PROSITE" id="PS51166"/>
    </source>
</evidence>